<proteinExistence type="predicted"/>
<reference evidence="1 2" key="1">
    <citation type="journal article" date="2009" name="J. Bacteriol.">
        <title>Draft genome sequence of the extremely acidophilic bacterium Acidithiobacillus caldus ATCC 51756 reveals metabolic versatility in the genus Acidithiobacillus.</title>
        <authorList>
            <person name="Valdes J."/>
            <person name="Quatrini R."/>
            <person name="Hallberg K."/>
            <person name="Dopson M."/>
            <person name="Valenzuela P.D."/>
            <person name="Holmes D.S."/>
        </authorList>
    </citation>
    <scope>NUCLEOTIDE SEQUENCE [LARGE SCALE GENOMIC DNA]</scope>
    <source>
        <strain evidence="2">ATCC 51756 / DSM 8584 / KU</strain>
        <plasmid evidence="2">megaPlasmid mpAca1.1</plasmid>
    </source>
</reference>
<name>A0A060A3C2_ACICK</name>
<geneLocation type="plasmid" evidence="2">
    <name>megaPlasmid mpAca1.1</name>
</geneLocation>
<accession>A0A060A3C2</accession>
<dbReference type="EMBL" id="CP005987">
    <property type="protein sequence ID" value="AIA56696.1"/>
    <property type="molecule type" value="Genomic_DNA"/>
</dbReference>
<sequence>MVADSFGCAGDSGFYAGDGWRGGGNVEYAAEAAVHEIHIIDSGVCYFSGLSNMEYHF</sequence>
<gene>
    <name evidence="1" type="ORF">Acaty_m0123</name>
</gene>
<organism evidence="1 2">
    <name type="scientific">Acidithiobacillus caldus (strain ATCC 51756 / DSM 8584 / KU)</name>
    <dbReference type="NCBI Taxonomy" id="637389"/>
    <lineage>
        <taxon>Bacteria</taxon>
        <taxon>Pseudomonadati</taxon>
        <taxon>Pseudomonadota</taxon>
        <taxon>Acidithiobacillia</taxon>
        <taxon>Acidithiobacillales</taxon>
        <taxon>Acidithiobacillaceae</taxon>
        <taxon>Acidithiobacillus</taxon>
    </lineage>
</organism>
<dbReference type="AlphaFoldDB" id="A0A060A3C2"/>
<keyword evidence="1" id="KW-0614">Plasmid</keyword>
<dbReference type="KEGG" id="acz:Acaty_m0123"/>
<dbReference type="HOGENOM" id="CLU_2986005_0_0_6"/>
<evidence type="ECO:0000313" key="1">
    <source>
        <dbReference type="EMBL" id="AIA56696.1"/>
    </source>
</evidence>
<dbReference type="Proteomes" id="UP000005522">
    <property type="component" value="Plasmid megap mpAca1.1"/>
</dbReference>
<evidence type="ECO:0000313" key="2">
    <source>
        <dbReference type="Proteomes" id="UP000005522"/>
    </source>
</evidence>
<protein>
    <submittedName>
        <fullName evidence="1">Uncharacterized protein</fullName>
    </submittedName>
</protein>